<evidence type="ECO:0000256" key="3">
    <source>
        <dbReference type="ARBA" id="ARBA00022679"/>
    </source>
</evidence>
<sequence length="398" mass="44065">MERRFGIPGHVLFLNWRDTRNPEGGGSEVYVERIAGELVARGFRATLFCAAHREAPADEVDEAGIRFVRRGGRHTVYLWAALCYLAGAFGLGPLAARRGGRPDILVDVCNGLPFLSPLWARRPVVKLIHHVHREQWPVVLPQFAARFGWWVESSLAVRVYRRCRYVTVSEATRRELATLGVPPEQVSVVYNGTPELPRTDAGRAPFPLLVTLNRLVPHKRVEVALRAVAALADELPQLRLVVAGQGWWESHLREVADELDITDRVDFRGFVTEEEKAALLASAWVALTPSLKEGWGLTIVEAGAAGTPTVAFREAGGVAEAVVDGRTGLLADDIDDYLAKVRTLLRDDAMRQEMGAQARRHAANFTWPVAGERFATLLETADSPRPVQRRGDPSYLLP</sequence>
<dbReference type="InterPro" id="IPR028098">
    <property type="entry name" value="Glyco_trans_4-like_N"/>
</dbReference>
<keyword evidence="4" id="KW-0812">Transmembrane</keyword>
<proteinExistence type="inferred from homology"/>
<feature type="domain" description="Glycosyltransferase subfamily 4-like N-terminal" evidence="6">
    <location>
        <begin position="25"/>
        <end position="193"/>
    </location>
</feature>
<dbReference type="RefSeq" id="WP_091047888.1">
    <property type="nucleotide sequence ID" value="NZ_FMCV01000015.1"/>
</dbReference>
<keyword evidence="8" id="KW-1185">Reference proteome</keyword>
<evidence type="ECO:0000256" key="4">
    <source>
        <dbReference type="SAM" id="Phobius"/>
    </source>
</evidence>
<keyword evidence="2" id="KW-0328">Glycosyltransferase</keyword>
<gene>
    <name evidence="7" type="ORF">GA0070215_115125</name>
</gene>
<dbReference type="PANTHER" id="PTHR12526">
    <property type="entry name" value="GLYCOSYLTRANSFERASE"/>
    <property type="match status" value="1"/>
</dbReference>
<keyword evidence="4" id="KW-0472">Membrane</keyword>
<dbReference type="SUPFAM" id="SSF53756">
    <property type="entry name" value="UDP-Glycosyltransferase/glycogen phosphorylase"/>
    <property type="match status" value="1"/>
</dbReference>
<accession>A0A1C4ZAQ1</accession>
<organism evidence="7 8">
    <name type="scientific">Micromonospora marina</name>
    <dbReference type="NCBI Taxonomy" id="307120"/>
    <lineage>
        <taxon>Bacteria</taxon>
        <taxon>Bacillati</taxon>
        <taxon>Actinomycetota</taxon>
        <taxon>Actinomycetes</taxon>
        <taxon>Micromonosporales</taxon>
        <taxon>Micromonosporaceae</taxon>
        <taxon>Micromonospora</taxon>
    </lineage>
</organism>
<dbReference type="EMBL" id="FMCV01000015">
    <property type="protein sequence ID" value="SCF29966.1"/>
    <property type="molecule type" value="Genomic_DNA"/>
</dbReference>
<evidence type="ECO:0000313" key="7">
    <source>
        <dbReference type="EMBL" id="SCF29966.1"/>
    </source>
</evidence>
<reference evidence="8" key="1">
    <citation type="submission" date="2016-06" db="EMBL/GenBank/DDBJ databases">
        <authorList>
            <person name="Varghese N."/>
        </authorList>
    </citation>
    <scope>NUCLEOTIDE SEQUENCE [LARGE SCALE GENOMIC DNA]</scope>
    <source>
        <strain evidence="8">DSM 45555</strain>
    </source>
</reference>
<feature type="domain" description="Glycosyl transferase family 1" evidence="5">
    <location>
        <begin position="207"/>
        <end position="360"/>
    </location>
</feature>
<name>A0A1C4ZAQ1_9ACTN</name>
<protein>
    <submittedName>
        <fullName evidence="7">Glycosyltransferase involved in cell wall bisynthesis</fullName>
    </submittedName>
</protein>
<evidence type="ECO:0000259" key="5">
    <source>
        <dbReference type="Pfam" id="PF00534"/>
    </source>
</evidence>
<dbReference type="Pfam" id="PF13439">
    <property type="entry name" value="Glyco_transf_4"/>
    <property type="match status" value="1"/>
</dbReference>
<dbReference type="Pfam" id="PF00534">
    <property type="entry name" value="Glycos_transf_1"/>
    <property type="match status" value="1"/>
</dbReference>
<evidence type="ECO:0000256" key="2">
    <source>
        <dbReference type="ARBA" id="ARBA00022676"/>
    </source>
</evidence>
<keyword evidence="4" id="KW-1133">Transmembrane helix</keyword>
<dbReference type="InterPro" id="IPR001296">
    <property type="entry name" value="Glyco_trans_1"/>
</dbReference>
<evidence type="ECO:0000256" key="1">
    <source>
        <dbReference type="ARBA" id="ARBA00009481"/>
    </source>
</evidence>
<evidence type="ECO:0000313" key="8">
    <source>
        <dbReference type="Proteomes" id="UP000198551"/>
    </source>
</evidence>
<comment type="similarity">
    <text evidence="1">Belongs to the glycosyltransferase group 1 family. Glycosyltransferase 4 subfamily.</text>
</comment>
<dbReference type="Gene3D" id="3.40.50.2000">
    <property type="entry name" value="Glycogen Phosphorylase B"/>
    <property type="match status" value="2"/>
</dbReference>
<dbReference type="Proteomes" id="UP000198551">
    <property type="component" value="Unassembled WGS sequence"/>
</dbReference>
<keyword evidence="3 7" id="KW-0808">Transferase</keyword>
<evidence type="ECO:0000259" key="6">
    <source>
        <dbReference type="Pfam" id="PF13439"/>
    </source>
</evidence>
<feature type="transmembrane region" description="Helical" evidence="4">
    <location>
        <begin position="76"/>
        <end position="96"/>
    </location>
</feature>
<dbReference type="CDD" id="cd03801">
    <property type="entry name" value="GT4_PimA-like"/>
    <property type="match status" value="1"/>
</dbReference>
<dbReference type="AlphaFoldDB" id="A0A1C4ZAQ1"/>
<dbReference type="GO" id="GO:0016757">
    <property type="term" value="F:glycosyltransferase activity"/>
    <property type="evidence" value="ECO:0007669"/>
    <property type="project" value="UniProtKB-KW"/>
</dbReference>
<dbReference type="PANTHER" id="PTHR12526:SF640">
    <property type="entry name" value="COLANIC ACID BIOSYNTHESIS GLYCOSYLTRANSFERASE WCAL-RELATED"/>
    <property type="match status" value="1"/>
</dbReference>